<dbReference type="Pfam" id="PF25209">
    <property type="entry name" value="Phage_capsid_4"/>
    <property type="match status" value="1"/>
</dbReference>
<dbReference type="Proteomes" id="UP000195755">
    <property type="component" value="Chromosome"/>
</dbReference>
<dbReference type="KEGG" id="salj:SMD11_1244"/>
<accession>A0A1Z2KXX4</accession>
<dbReference type="EMBL" id="CP021744">
    <property type="protein sequence ID" value="ARZ66905.1"/>
    <property type="molecule type" value="Genomic_DNA"/>
</dbReference>
<organism evidence="1 2">
    <name type="scientific">Streptomyces albireticuli</name>
    <dbReference type="NCBI Taxonomy" id="1940"/>
    <lineage>
        <taxon>Bacteria</taxon>
        <taxon>Bacillati</taxon>
        <taxon>Actinomycetota</taxon>
        <taxon>Actinomycetes</taxon>
        <taxon>Kitasatosporales</taxon>
        <taxon>Streptomycetaceae</taxon>
        <taxon>Streptomyces</taxon>
    </lineage>
</organism>
<proteinExistence type="predicted"/>
<dbReference type="AlphaFoldDB" id="A0A1Z2KXX4"/>
<gene>
    <name evidence="1" type="ORF">SMD11_1244</name>
</gene>
<dbReference type="RefSeq" id="WP_199843807.1">
    <property type="nucleotide sequence ID" value="NZ_CP021744.1"/>
</dbReference>
<name>A0A1Z2KXX4_9ACTN</name>
<reference evidence="1 2" key="1">
    <citation type="submission" date="2017-06" db="EMBL/GenBank/DDBJ databases">
        <title>Streptomyces albireticuli Genome sequencing and assembly.</title>
        <authorList>
            <person name="Wang Y."/>
            <person name="Du B."/>
            <person name="Ding Y."/>
            <person name="Liu H."/>
            <person name="Hou Q."/>
            <person name="Liu K."/>
            <person name="Yao L."/>
            <person name="Wang C."/>
        </authorList>
    </citation>
    <scope>NUCLEOTIDE SEQUENCE [LARGE SCALE GENOMIC DNA]</scope>
    <source>
        <strain evidence="1 2">MDJK11</strain>
    </source>
</reference>
<protein>
    <submittedName>
        <fullName evidence="1">Uncharacterized protein</fullName>
    </submittedName>
</protein>
<evidence type="ECO:0000313" key="1">
    <source>
        <dbReference type="EMBL" id="ARZ66905.1"/>
    </source>
</evidence>
<sequence length="371" mass="40130">MAGNDFTTQAASGLLTGGPAGADPVLKGKGVFVPELWTAQLLQDLEDNLILGSAEITNRSYEGEFRREGDRIRIPHFIDTVEDRGLIKAYGEIGDKDHAALEYIPMTVGKGSSFHIEIDALHQLQTKSGIDLMSELVRQRGRQAAVSIDKMLAQTLTAAVAGKDLNGAESMPADLNTLPALHGKIDTVTPNALETEVIGVYDYVVAMLENLDLKNAPDSRYLFISPRLRSLLLRDPKFIDASHFGGGAVMPSGVIGTILGIPVRVSNTLGAARAEAGKLVKGRRHDEFKNIDMFMGSTAATSLVIPFAQMEAYKPEKSFTDAIKSRVIYDAKIIRPEQLLVATGVEKALRDHNQVAVEKNRTVAVQAAPSK</sequence>
<evidence type="ECO:0000313" key="2">
    <source>
        <dbReference type="Proteomes" id="UP000195755"/>
    </source>
</evidence>